<dbReference type="Proteomes" id="UP000193642">
    <property type="component" value="Unassembled WGS sequence"/>
</dbReference>
<reference evidence="2 3" key="1">
    <citation type="submission" date="2016-07" db="EMBL/GenBank/DDBJ databases">
        <title>Pervasive Adenine N6-methylation of Active Genes in Fungi.</title>
        <authorList>
            <consortium name="DOE Joint Genome Institute"/>
            <person name="Mondo S.J."/>
            <person name="Dannebaum R.O."/>
            <person name="Kuo R.C."/>
            <person name="Labutti K."/>
            <person name="Haridas S."/>
            <person name="Kuo A."/>
            <person name="Salamov A."/>
            <person name="Ahrendt S.R."/>
            <person name="Lipzen A."/>
            <person name="Sullivan W."/>
            <person name="Andreopoulos W.B."/>
            <person name="Clum A."/>
            <person name="Lindquist E."/>
            <person name="Daum C."/>
            <person name="Ramamoorthy G.K."/>
            <person name="Gryganskyi A."/>
            <person name="Culley D."/>
            <person name="Magnuson J.K."/>
            <person name="James T.Y."/>
            <person name="O'Malley M.A."/>
            <person name="Stajich J.E."/>
            <person name="Spatafora J.W."/>
            <person name="Visel A."/>
            <person name="Grigoriev I.V."/>
        </authorList>
    </citation>
    <scope>NUCLEOTIDE SEQUENCE [LARGE SCALE GENOMIC DNA]</scope>
    <source>
        <strain evidence="2 3">JEL800</strain>
    </source>
</reference>
<dbReference type="EMBL" id="MCGO01000007">
    <property type="protein sequence ID" value="ORY50502.1"/>
    <property type="molecule type" value="Genomic_DNA"/>
</dbReference>
<accession>A0A1Y2CU32</accession>
<feature type="compositionally biased region" description="Low complexity" evidence="1">
    <location>
        <begin position="72"/>
        <end position="83"/>
    </location>
</feature>
<comment type="caution">
    <text evidence="2">The sequence shown here is derived from an EMBL/GenBank/DDBJ whole genome shotgun (WGS) entry which is preliminary data.</text>
</comment>
<evidence type="ECO:0000313" key="2">
    <source>
        <dbReference type="EMBL" id="ORY50502.1"/>
    </source>
</evidence>
<feature type="compositionally biased region" description="Polar residues" evidence="1">
    <location>
        <begin position="32"/>
        <end position="43"/>
    </location>
</feature>
<sequence length="95" mass="10015">MEPTHRLQYNKAIAFALGAMRLEKMCLMAPTQDEQTSIESTTADIHEGNGGNIQSRSDGIDVEGDGVGGGSFSSNSSNSTSDELLGRSDGGDFDE</sequence>
<dbReference type="AlphaFoldDB" id="A0A1Y2CU32"/>
<organism evidence="2 3">
    <name type="scientific">Rhizoclosmatium globosum</name>
    <dbReference type="NCBI Taxonomy" id="329046"/>
    <lineage>
        <taxon>Eukaryota</taxon>
        <taxon>Fungi</taxon>
        <taxon>Fungi incertae sedis</taxon>
        <taxon>Chytridiomycota</taxon>
        <taxon>Chytridiomycota incertae sedis</taxon>
        <taxon>Chytridiomycetes</taxon>
        <taxon>Chytridiales</taxon>
        <taxon>Chytriomycetaceae</taxon>
        <taxon>Rhizoclosmatium</taxon>
    </lineage>
</organism>
<feature type="region of interest" description="Disordered" evidence="1">
    <location>
        <begin position="32"/>
        <end position="95"/>
    </location>
</feature>
<gene>
    <name evidence="2" type="ORF">BCR33DRAFT_713289</name>
</gene>
<feature type="compositionally biased region" description="Basic and acidic residues" evidence="1">
    <location>
        <begin position="84"/>
        <end position="95"/>
    </location>
</feature>
<evidence type="ECO:0000256" key="1">
    <source>
        <dbReference type="SAM" id="MobiDB-lite"/>
    </source>
</evidence>
<name>A0A1Y2CU32_9FUNG</name>
<evidence type="ECO:0000313" key="3">
    <source>
        <dbReference type="Proteomes" id="UP000193642"/>
    </source>
</evidence>
<protein>
    <submittedName>
        <fullName evidence="2">Uncharacterized protein</fullName>
    </submittedName>
</protein>
<proteinExistence type="predicted"/>
<keyword evidence="3" id="KW-1185">Reference proteome</keyword>